<name>A0ABD1MGZ6_9FABA</name>
<comment type="caution">
    <text evidence="2">The sequence shown here is derived from an EMBL/GenBank/DDBJ whole genome shotgun (WGS) entry which is preliminary data.</text>
</comment>
<organism evidence="2 3">
    <name type="scientific">Flemingia macrophylla</name>
    <dbReference type="NCBI Taxonomy" id="520843"/>
    <lineage>
        <taxon>Eukaryota</taxon>
        <taxon>Viridiplantae</taxon>
        <taxon>Streptophyta</taxon>
        <taxon>Embryophyta</taxon>
        <taxon>Tracheophyta</taxon>
        <taxon>Spermatophyta</taxon>
        <taxon>Magnoliopsida</taxon>
        <taxon>eudicotyledons</taxon>
        <taxon>Gunneridae</taxon>
        <taxon>Pentapetalae</taxon>
        <taxon>rosids</taxon>
        <taxon>fabids</taxon>
        <taxon>Fabales</taxon>
        <taxon>Fabaceae</taxon>
        <taxon>Papilionoideae</taxon>
        <taxon>50 kb inversion clade</taxon>
        <taxon>NPAAA clade</taxon>
        <taxon>indigoferoid/millettioid clade</taxon>
        <taxon>Phaseoleae</taxon>
        <taxon>Flemingia</taxon>
    </lineage>
</organism>
<keyword evidence="3" id="KW-1185">Reference proteome</keyword>
<gene>
    <name evidence="2" type="ORF">Fmac_016260</name>
</gene>
<evidence type="ECO:0000313" key="3">
    <source>
        <dbReference type="Proteomes" id="UP001603857"/>
    </source>
</evidence>
<evidence type="ECO:0000313" key="2">
    <source>
        <dbReference type="EMBL" id="KAL2335047.1"/>
    </source>
</evidence>
<dbReference type="PANTHER" id="PTHR33883:SF7">
    <property type="entry name" value="OS04G0521600 PROTEIN"/>
    <property type="match status" value="1"/>
</dbReference>
<protein>
    <recommendedName>
        <fullName evidence="4">WPP domain-associated protein</fullName>
    </recommendedName>
</protein>
<feature type="compositionally biased region" description="Low complexity" evidence="1">
    <location>
        <begin position="314"/>
        <end position="331"/>
    </location>
</feature>
<feature type="region of interest" description="Disordered" evidence="1">
    <location>
        <begin position="153"/>
        <end position="172"/>
    </location>
</feature>
<dbReference type="AlphaFoldDB" id="A0ABD1MGZ6"/>
<dbReference type="InterPro" id="IPR037490">
    <property type="entry name" value="WAP"/>
</dbReference>
<accession>A0ABD1MGZ6</accession>
<dbReference type="Proteomes" id="UP001603857">
    <property type="component" value="Unassembled WGS sequence"/>
</dbReference>
<reference evidence="2 3" key="1">
    <citation type="submission" date="2024-08" db="EMBL/GenBank/DDBJ databases">
        <title>Insights into the chromosomal genome structure of Flemingia macrophylla.</title>
        <authorList>
            <person name="Ding Y."/>
            <person name="Zhao Y."/>
            <person name="Bi W."/>
            <person name="Wu M."/>
            <person name="Zhao G."/>
            <person name="Gong Y."/>
            <person name="Li W."/>
            <person name="Zhang P."/>
        </authorList>
    </citation>
    <scope>NUCLEOTIDE SEQUENCE [LARGE SCALE GENOMIC DNA]</scope>
    <source>
        <strain evidence="2">DYQJB</strain>
        <tissue evidence="2">Leaf</tissue>
    </source>
</reference>
<dbReference type="PANTHER" id="PTHR33883">
    <property type="entry name" value="WPP DOMAIN-ASSOCIATED PROTEIN"/>
    <property type="match status" value="1"/>
</dbReference>
<sequence>MDGIFGYVNGNFEVSLADSTMMWIVHYAMNKAQEKMKAKTGVIERLNEISKFYELAVMQLEGCLSIVHAETESSFLESNHEEVLNDLRDIKDRLQWRLKESQLAIVEKDKELTQRLETELQLRHALELKERQLVSLGVRNGIEANSLSVGDDQTIRNDLAGGDGDGGDNGNDDFYELSTSLDQQKLEPQHDMLSELEHNGIGGKKIDEMGSDIDILKQTMDVAFEKMQSALALREMGSKEREWKLKIEKDVMSILIGSFMREFQESIEEEMKRDENQVLNVWKRHWPRLMNEFTSLQHELAIFHETYPEESDCSSLSSPIKPSSPSKPSSPEASHDMANKFSQKMEEIEKPLAEEESEDGSKYVAKLIKSHESIIRRKSEELNLGKHGILQERKASYTRRRKELNRVRERIHIVTEKLDNFIYRNARLGESLFNQRAIHDMEPFRGRKLSKVADIHNSKDVESPRSAENKVNGVCDYGNKKQEELIRMSYIEKEDNTMQNLISDMCGSIDDQLEEFNCKFCNFDLEKQIQEHVYKYYLREVINEWNDNIEKQTIESKIRDDINLIALSEAVMGINANQEFSLIQRQGGEAKGCCLQCLTYGNQVDKIYTTINEDVCMLIFRETVDEFNNVMVGCKADSGIREHIHQIVFGETLKNFVKMTSFASKKRENDIQNNFLDKLHFITIENFLKEDIRMVVFKAMLKEWELELDNYYMENYIREMINQVVMVETLNDAFLLTIEVKSLVQNNTIEDNCSTSTMMLNQGWKIEGEENLTIILLEALLSCFEAEENLMLSAKSEIKEQCRELDLGSERGDLHEHEIFEELITGEEQTFTSLTSKVENVLQQLGIGKVLLRELGTSLGHSLRISESFHNQISTNEEGQLRLSSSAFMPLLNLLLRFAEFGAMICQKFEMMTERMEKMKCCLDPVIELVNCLRSKKLLYQKAFFKRCQSLQKSEAEVDLLGDQVDTLLTLLEKIYVTLHQHAPALQQYFEVYNILKLIKGELISGAVEAESVVM</sequence>
<evidence type="ECO:0000256" key="1">
    <source>
        <dbReference type="SAM" id="MobiDB-lite"/>
    </source>
</evidence>
<dbReference type="EMBL" id="JBGMDY010000005">
    <property type="protein sequence ID" value="KAL2335047.1"/>
    <property type="molecule type" value="Genomic_DNA"/>
</dbReference>
<evidence type="ECO:0008006" key="4">
    <source>
        <dbReference type="Google" id="ProtNLM"/>
    </source>
</evidence>
<proteinExistence type="predicted"/>
<feature type="region of interest" description="Disordered" evidence="1">
    <location>
        <begin position="312"/>
        <end position="337"/>
    </location>
</feature>